<evidence type="ECO:0000313" key="14">
    <source>
        <dbReference type="EMBL" id="CAI9116722.1"/>
    </source>
</evidence>
<keyword evidence="8" id="KW-0934">Plastid</keyword>
<accession>A0AAV1EAK7</accession>
<evidence type="ECO:0000256" key="12">
    <source>
        <dbReference type="ARBA" id="ARBA00023114"/>
    </source>
</evidence>
<gene>
    <name evidence="14" type="ORF">OLC1_LOCUS22939</name>
</gene>
<dbReference type="PANTHER" id="PTHR35284">
    <property type="entry name" value="OUTER ENVELOPE PORE PROTEIN 24A, CHLOROPLASTIC-RELATED"/>
    <property type="match status" value="1"/>
</dbReference>
<proteinExistence type="predicted"/>
<keyword evidence="6" id="KW-1134">Transmembrane beta strand</keyword>
<evidence type="ECO:0000256" key="6">
    <source>
        <dbReference type="ARBA" id="ARBA00022452"/>
    </source>
</evidence>
<dbReference type="GO" id="GO:0022843">
    <property type="term" value="F:voltage-gated monoatomic cation channel activity"/>
    <property type="evidence" value="ECO:0007669"/>
    <property type="project" value="InterPro"/>
</dbReference>
<keyword evidence="10" id="KW-1002">Plastid outer membrane</keyword>
<dbReference type="Proteomes" id="UP001161247">
    <property type="component" value="Chromosome 8"/>
</dbReference>
<comment type="subcellular location">
    <subcellularLocation>
        <location evidence="2">Plastid</location>
        <location evidence="2">Chloroplast outer membrane</location>
        <topology evidence="2">Multi-pass membrane protein</topology>
    </subcellularLocation>
    <subcellularLocation>
        <location evidence="3">Plastid</location>
        <location evidence="3">Etioplast membrane</location>
        <topology evidence="3">Multi-pass membrane protein</topology>
    </subcellularLocation>
</comment>
<keyword evidence="13" id="KW-0472">Membrane</keyword>
<evidence type="ECO:0000256" key="1">
    <source>
        <dbReference type="ARBA" id="ARBA00002327"/>
    </source>
</evidence>
<keyword evidence="15" id="KW-1185">Reference proteome</keyword>
<dbReference type="GO" id="GO:0034426">
    <property type="term" value="C:etioplast membrane"/>
    <property type="evidence" value="ECO:0007669"/>
    <property type="project" value="UniProtKB-SubCell"/>
</dbReference>
<evidence type="ECO:0000256" key="8">
    <source>
        <dbReference type="ARBA" id="ARBA00022640"/>
    </source>
</evidence>
<dbReference type="InterPro" id="IPR034626">
    <property type="entry name" value="OEP24"/>
</dbReference>
<evidence type="ECO:0000256" key="13">
    <source>
        <dbReference type="ARBA" id="ARBA00023136"/>
    </source>
</evidence>
<dbReference type="GO" id="GO:0046930">
    <property type="term" value="C:pore complex"/>
    <property type="evidence" value="ECO:0007669"/>
    <property type="project" value="UniProtKB-KW"/>
</dbReference>
<dbReference type="AlphaFoldDB" id="A0AAV1EAK7"/>
<sequence>MSKTMKASLKARYEADKAAAAATVAANAGDLRLRASMTDATVVNGPSLNGLVLAVEKPGSFIIDYNVPKKDFRFQFTETVRVADKRLNLMYIHSKGDNRTILDGTLVFDSANKVSANHVLGSGNCKLKYSYVHAGLTTFEPSYDFAKNSWDFAVSRKVYGDDVLRAAYQTSSKHLALEWSRKSTFNGSFKVFCCITLSFLVLMQFDFKDFSEIAIELSVD</sequence>
<keyword evidence="5" id="KW-0813">Transport</keyword>
<comment type="subunit">
    <text evidence="4">Homooligomers form large rather nonselective pores in plastidial outer membranes.</text>
</comment>
<comment type="function">
    <text evidence="1">High-conductance voltage-dependent solute channel with a slight selectivity for cations transporting triosephosphates, dicarboxylic acids, ATP, inorganic phosphate (Pi), sugars, and positively or negatively charged amino acids.</text>
</comment>
<reference evidence="14" key="1">
    <citation type="submission" date="2023-03" db="EMBL/GenBank/DDBJ databases">
        <authorList>
            <person name="Julca I."/>
        </authorList>
    </citation>
    <scope>NUCLEOTIDE SEQUENCE</scope>
</reference>
<dbReference type="GO" id="GO:0034765">
    <property type="term" value="P:regulation of monoatomic ion transmembrane transport"/>
    <property type="evidence" value="ECO:0007669"/>
    <property type="project" value="InterPro"/>
</dbReference>
<evidence type="ECO:0000256" key="3">
    <source>
        <dbReference type="ARBA" id="ARBA00004441"/>
    </source>
</evidence>
<dbReference type="GO" id="GO:0015288">
    <property type="term" value="F:porin activity"/>
    <property type="evidence" value="ECO:0007669"/>
    <property type="project" value="UniProtKB-KW"/>
</dbReference>
<evidence type="ECO:0000256" key="7">
    <source>
        <dbReference type="ARBA" id="ARBA00022528"/>
    </source>
</evidence>
<evidence type="ECO:0000313" key="15">
    <source>
        <dbReference type="Proteomes" id="UP001161247"/>
    </source>
</evidence>
<keyword evidence="7" id="KW-0150">Chloroplast</keyword>
<evidence type="ECO:0000256" key="5">
    <source>
        <dbReference type="ARBA" id="ARBA00022448"/>
    </source>
</evidence>
<keyword evidence="11" id="KW-0406">Ion transport</keyword>
<keyword evidence="9" id="KW-0812">Transmembrane</keyword>
<evidence type="ECO:0000256" key="4">
    <source>
        <dbReference type="ARBA" id="ARBA00011593"/>
    </source>
</evidence>
<organism evidence="14 15">
    <name type="scientific">Oldenlandia corymbosa var. corymbosa</name>
    <dbReference type="NCBI Taxonomy" id="529605"/>
    <lineage>
        <taxon>Eukaryota</taxon>
        <taxon>Viridiplantae</taxon>
        <taxon>Streptophyta</taxon>
        <taxon>Embryophyta</taxon>
        <taxon>Tracheophyta</taxon>
        <taxon>Spermatophyta</taxon>
        <taxon>Magnoliopsida</taxon>
        <taxon>eudicotyledons</taxon>
        <taxon>Gunneridae</taxon>
        <taxon>Pentapetalae</taxon>
        <taxon>asterids</taxon>
        <taxon>lamiids</taxon>
        <taxon>Gentianales</taxon>
        <taxon>Rubiaceae</taxon>
        <taxon>Rubioideae</taxon>
        <taxon>Spermacoceae</taxon>
        <taxon>Hedyotis-Oldenlandia complex</taxon>
        <taxon>Oldenlandia</taxon>
    </lineage>
</organism>
<dbReference type="GO" id="GO:0009707">
    <property type="term" value="C:chloroplast outer membrane"/>
    <property type="evidence" value="ECO:0007669"/>
    <property type="project" value="UniProtKB-SubCell"/>
</dbReference>
<name>A0AAV1EAK7_OLDCO</name>
<protein>
    <submittedName>
        <fullName evidence="14">OLC1v1017951C2</fullName>
    </submittedName>
</protein>
<dbReference type="EMBL" id="OX459125">
    <property type="protein sequence ID" value="CAI9116722.1"/>
    <property type="molecule type" value="Genomic_DNA"/>
</dbReference>
<evidence type="ECO:0000256" key="11">
    <source>
        <dbReference type="ARBA" id="ARBA00023065"/>
    </source>
</evidence>
<evidence type="ECO:0000256" key="2">
    <source>
        <dbReference type="ARBA" id="ARBA00004396"/>
    </source>
</evidence>
<evidence type="ECO:0000256" key="9">
    <source>
        <dbReference type="ARBA" id="ARBA00022692"/>
    </source>
</evidence>
<dbReference type="PANTHER" id="PTHR35284:SF1">
    <property type="entry name" value="OUTER ENVELOPE PORE PROTEIN 24A, CHLOROPLASTIC-RELATED"/>
    <property type="match status" value="1"/>
</dbReference>
<keyword evidence="12" id="KW-0626">Porin</keyword>
<evidence type="ECO:0000256" key="10">
    <source>
        <dbReference type="ARBA" id="ARBA00022805"/>
    </source>
</evidence>